<reference evidence="1" key="1">
    <citation type="journal article" date="2014" name="Funct. Integr. Genomics">
        <title>The barley Frost resistance-H2 locus.</title>
        <authorList>
            <person name="Pasquariello M."/>
            <person name="Barabaschi D."/>
            <person name="Himmelbach A."/>
            <person name="Steuernagel B."/>
            <person name="Ariyadasa R."/>
            <person name="Stein N."/>
            <person name="Gandolfi F."/>
            <person name="Tenedini E."/>
            <person name="Bernardis I."/>
            <person name="Tagliafico E."/>
            <person name="Pecchioni N."/>
            <person name="Francia E."/>
        </authorList>
    </citation>
    <scope>NUCLEOTIDE SEQUENCE</scope>
</reference>
<accession>A0A023INK1</accession>
<protein>
    <submittedName>
        <fullName evidence="1">Uncharacterized protein</fullName>
    </submittedName>
</protein>
<organism evidence="1">
    <name type="scientific">Hordeum vulgare subsp. vulgare</name>
    <name type="common">Domesticated barley</name>
    <dbReference type="NCBI Taxonomy" id="112509"/>
    <lineage>
        <taxon>Eukaryota</taxon>
        <taxon>Viridiplantae</taxon>
        <taxon>Streptophyta</taxon>
        <taxon>Embryophyta</taxon>
        <taxon>Tracheophyta</taxon>
        <taxon>Spermatophyta</taxon>
        <taxon>Magnoliopsida</taxon>
        <taxon>Liliopsida</taxon>
        <taxon>Poales</taxon>
        <taxon>Poaceae</taxon>
        <taxon>BOP clade</taxon>
        <taxon>Pooideae</taxon>
        <taxon>Triticodae</taxon>
        <taxon>Triticeae</taxon>
        <taxon>Hordeinae</taxon>
        <taxon>Hordeum</taxon>
    </lineage>
</organism>
<sequence length="97" mass="11127">MAVRDLWRIWLAHLFPQQRRKSSSLKETSPIGLSIDFNNADALREPLSPLQVFVASGRILLDTPIRTAAAAMASTLERAYLSIYNWPIFFGSYWDRE</sequence>
<dbReference type="EMBL" id="KF686739">
    <property type="protein sequence ID" value="AGW47709.1"/>
    <property type="molecule type" value="Genomic_DNA"/>
</dbReference>
<name>A0A023INK1_HORVV</name>
<evidence type="ECO:0000313" key="1">
    <source>
        <dbReference type="EMBL" id="AGW47709.1"/>
    </source>
</evidence>
<proteinExistence type="predicted"/>
<dbReference type="AlphaFoldDB" id="A0A023INK1"/>